<feature type="domain" description="NAD(P)-binding" evidence="1">
    <location>
        <begin position="13"/>
        <end position="193"/>
    </location>
</feature>
<gene>
    <name evidence="2" type="ORF">Asi02nite_11440</name>
</gene>
<dbReference type="EMBL" id="BONE01000006">
    <property type="protein sequence ID" value="GIF71626.1"/>
    <property type="molecule type" value="Genomic_DNA"/>
</dbReference>
<sequence length="206" mass="21580">MLEAQDQHGGPFVGRAVTAEALRRGHAVTPVVRDLARHRDLPTAVRGDVTEAREVAAIVRGHDAAVNAVSPASGPAELARLDLDPAFFVRASDALIGSGVPRIVAIGLFSNLDGAELPPAPFRAFAAAHAAGLDRLRESGTDWAMLTPPATLLVDSPRLGQYRLGTETAEAAASGILSYADLAVAVLDEIDNPTLHRTRATVFNNA</sequence>
<dbReference type="Proteomes" id="UP000604117">
    <property type="component" value="Unassembled WGS sequence"/>
</dbReference>
<accession>A0ABQ4CK05</accession>
<dbReference type="PANTHER" id="PTHR43355">
    <property type="entry name" value="FLAVIN REDUCTASE (NADPH)"/>
    <property type="match status" value="1"/>
</dbReference>
<evidence type="ECO:0000313" key="3">
    <source>
        <dbReference type="Proteomes" id="UP000604117"/>
    </source>
</evidence>
<dbReference type="SUPFAM" id="SSF51735">
    <property type="entry name" value="NAD(P)-binding Rossmann-fold domains"/>
    <property type="match status" value="1"/>
</dbReference>
<evidence type="ECO:0000313" key="2">
    <source>
        <dbReference type="EMBL" id="GIF71626.1"/>
    </source>
</evidence>
<dbReference type="InterPro" id="IPR016040">
    <property type="entry name" value="NAD(P)-bd_dom"/>
</dbReference>
<keyword evidence="3" id="KW-1185">Reference proteome</keyword>
<comment type="caution">
    <text evidence="2">The sequence shown here is derived from an EMBL/GenBank/DDBJ whole genome shotgun (WGS) entry which is preliminary data.</text>
</comment>
<dbReference type="Pfam" id="PF13460">
    <property type="entry name" value="NAD_binding_10"/>
    <property type="match status" value="1"/>
</dbReference>
<name>A0ABQ4CK05_9ACTN</name>
<proteinExistence type="predicted"/>
<reference evidence="2 3" key="1">
    <citation type="submission" date="2021-01" db="EMBL/GenBank/DDBJ databases">
        <title>Whole genome shotgun sequence of Asanoa siamensis NBRC 107932.</title>
        <authorList>
            <person name="Komaki H."/>
            <person name="Tamura T."/>
        </authorList>
    </citation>
    <scope>NUCLEOTIDE SEQUENCE [LARGE SCALE GENOMIC DNA]</scope>
    <source>
        <strain evidence="2 3">NBRC 107932</strain>
    </source>
</reference>
<dbReference type="Gene3D" id="3.40.50.720">
    <property type="entry name" value="NAD(P)-binding Rossmann-like Domain"/>
    <property type="match status" value="1"/>
</dbReference>
<dbReference type="InterPro" id="IPR036291">
    <property type="entry name" value="NAD(P)-bd_dom_sf"/>
</dbReference>
<dbReference type="InterPro" id="IPR051606">
    <property type="entry name" value="Polyketide_Oxido-like"/>
</dbReference>
<protein>
    <recommendedName>
        <fullName evidence="1">NAD(P)-binding domain-containing protein</fullName>
    </recommendedName>
</protein>
<evidence type="ECO:0000259" key="1">
    <source>
        <dbReference type="Pfam" id="PF13460"/>
    </source>
</evidence>
<organism evidence="2 3">
    <name type="scientific">Asanoa siamensis</name>
    <dbReference type="NCBI Taxonomy" id="926357"/>
    <lineage>
        <taxon>Bacteria</taxon>
        <taxon>Bacillati</taxon>
        <taxon>Actinomycetota</taxon>
        <taxon>Actinomycetes</taxon>
        <taxon>Micromonosporales</taxon>
        <taxon>Micromonosporaceae</taxon>
        <taxon>Asanoa</taxon>
    </lineage>
</organism>
<dbReference type="PANTHER" id="PTHR43355:SF2">
    <property type="entry name" value="FLAVIN REDUCTASE (NADPH)"/>
    <property type="match status" value="1"/>
</dbReference>